<feature type="compositionally biased region" description="Low complexity" evidence="10">
    <location>
        <begin position="99"/>
        <end position="117"/>
    </location>
</feature>
<dbReference type="InterPro" id="IPR029044">
    <property type="entry name" value="Nucleotide-diphossugar_trans"/>
</dbReference>
<accession>H3GWY6</accession>
<evidence type="ECO:0000256" key="2">
    <source>
        <dbReference type="ARBA" id="ARBA00009105"/>
    </source>
</evidence>
<dbReference type="EnsemblProtists" id="Phyra82055">
    <property type="protein sequence ID" value="Phyra82055"/>
    <property type="gene ID" value="Phyra82055"/>
</dbReference>
<evidence type="ECO:0000256" key="7">
    <source>
        <dbReference type="ARBA" id="ARBA00022989"/>
    </source>
</evidence>
<reference evidence="12" key="2">
    <citation type="submission" date="2015-06" db="UniProtKB">
        <authorList>
            <consortium name="EnsemblProtists"/>
        </authorList>
    </citation>
    <scope>IDENTIFICATION</scope>
    <source>
        <strain evidence="12">Pr102</strain>
    </source>
</reference>
<dbReference type="Pfam" id="PF11051">
    <property type="entry name" value="Mannosyl_trans3"/>
    <property type="match status" value="1"/>
</dbReference>
<evidence type="ECO:0000256" key="8">
    <source>
        <dbReference type="ARBA" id="ARBA00023136"/>
    </source>
</evidence>
<keyword evidence="3" id="KW-0328">Glycosyltransferase</keyword>
<organism evidence="12 13">
    <name type="scientific">Phytophthora ramorum</name>
    <name type="common">Sudden oak death agent</name>
    <dbReference type="NCBI Taxonomy" id="164328"/>
    <lineage>
        <taxon>Eukaryota</taxon>
        <taxon>Sar</taxon>
        <taxon>Stramenopiles</taxon>
        <taxon>Oomycota</taxon>
        <taxon>Peronosporomycetes</taxon>
        <taxon>Peronosporales</taxon>
        <taxon>Peronosporaceae</taxon>
        <taxon>Phytophthora</taxon>
    </lineage>
</organism>
<keyword evidence="5 11" id="KW-0812">Transmembrane</keyword>
<evidence type="ECO:0000256" key="1">
    <source>
        <dbReference type="ARBA" id="ARBA00004606"/>
    </source>
</evidence>
<dbReference type="Gene3D" id="3.90.550.10">
    <property type="entry name" value="Spore Coat Polysaccharide Biosynthesis Protein SpsA, Chain A"/>
    <property type="match status" value="1"/>
</dbReference>
<dbReference type="SUPFAM" id="SSF53448">
    <property type="entry name" value="Nucleotide-diphospho-sugar transferases"/>
    <property type="match status" value="1"/>
</dbReference>
<dbReference type="AlphaFoldDB" id="H3GWY6"/>
<dbReference type="InParanoid" id="H3GWY6"/>
<proteinExistence type="inferred from homology"/>
<dbReference type="VEuPathDB" id="FungiDB:KRP23_13064"/>
<dbReference type="GO" id="GO:0000033">
    <property type="term" value="F:alpha-1,3-mannosyltransferase activity"/>
    <property type="evidence" value="ECO:0000318"/>
    <property type="project" value="GO_Central"/>
</dbReference>
<comment type="similarity">
    <text evidence="2">Belongs to the MNN1/MNT family.</text>
</comment>
<sequence>MAEPEWGTRIRENRFLGNVYIRALGAFMVFCSVCSLSQQYAFVSAEGLRERSSIRTVATITLAVQNEPLTTGRRSEAIAELLTPLEGSASSGYPPISVTPEATPTETPAPTEPQTAKPTEKPTEKPTQKPTQKPTEVPVVKPKPIAEPRQNIVKGSKGVLMCLHDGILELGISLIRELRCLGNKEPIEVHHCHDLTKPSVDLLFGLDDNIQVVDLCERYVIKKVFSDEMAKSFQSYWIKPLAVHFTSFEELIFLDADAILLKDPAALRKNEGYKENGTVFFYDRVINNNQYLNKRQDKGPIYLHQWLKSFDYKRFGLEPVVPSPTFTNSFAYRGKTAHEQDSSMLLINKRDARKAMTVLWYLITEHRFMYEFSWGDKEAFWLSYMFSSTPYFFSPWGASVVSATPNEDMKRHPDTLCGSLAHFDPSRDAPELLYVNGRSLVDPVPFRLNKLKLLQPNLVFNMLPTHVTPRQERRAPSSKGEWPECMTGMGAEPVPKQLLPNLWRRRQHFQAISMGFVQPLLECNNPGDRLPDIPEPPKKANK</sequence>
<keyword evidence="13" id="KW-1185">Reference proteome</keyword>
<dbReference type="eggNOG" id="ENOG502S80X">
    <property type="taxonomic scope" value="Eukaryota"/>
</dbReference>
<evidence type="ECO:0000256" key="5">
    <source>
        <dbReference type="ARBA" id="ARBA00022692"/>
    </source>
</evidence>
<feature type="transmembrane region" description="Helical" evidence="11">
    <location>
        <begin position="19"/>
        <end position="42"/>
    </location>
</feature>
<keyword evidence="6" id="KW-0735">Signal-anchor</keyword>
<dbReference type="GO" id="GO:0005794">
    <property type="term" value="C:Golgi apparatus"/>
    <property type="evidence" value="ECO:0000318"/>
    <property type="project" value="GO_Central"/>
</dbReference>
<feature type="region of interest" description="Disordered" evidence="10">
    <location>
        <begin position="89"/>
        <end position="143"/>
    </location>
</feature>
<evidence type="ECO:0000313" key="13">
    <source>
        <dbReference type="Proteomes" id="UP000005238"/>
    </source>
</evidence>
<dbReference type="VEuPathDB" id="FungiDB:KRP22_4068"/>
<dbReference type="EMBL" id="DS566064">
    <property type="status" value="NOT_ANNOTATED_CDS"/>
    <property type="molecule type" value="Genomic_DNA"/>
</dbReference>
<dbReference type="HOGENOM" id="CLU_030469_0_0_1"/>
<keyword evidence="9" id="KW-0325">Glycoprotein</keyword>
<dbReference type="GO" id="GO:0006493">
    <property type="term" value="P:protein O-linked glycosylation"/>
    <property type="evidence" value="ECO:0000318"/>
    <property type="project" value="GO_Central"/>
</dbReference>
<evidence type="ECO:0000256" key="11">
    <source>
        <dbReference type="SAM" id="Phobius"/>
    </source>
</evidence>
<keyword evidence="7 11" id="KW-1133">Transmembrane helix</keyword>
<evidence type="ECO:0000256" key="10">
    <source>
        <dbReference type="SAM" id="MobiDB-lite"/>
    </source>
</evidence>
<name>H3GWY6_PHYRM</name>
<evidence type="ECO:0000313" key="12">
    <source>
        <dbReference type="EnsemblProtists" id="Phyra82055"/>
    </source>
</evidence>
<evidence type="ECO:0000256" key="6">
    <source>
        <dbReference type="ARBA" id="ARBA00022968"/>
    </source>
</evidence>
<evidence type="ECO:0000256" key="9">
    <source>
        <dbReference type="ARBA" id="ARBA00023180"/>
    </source>
</evidence>
<keyword evidence="8 11" id="KW-0472">Membrane</keyword>
<reference evidence="13" key="1">
    <citation type="journal article" date="2006" name="Science">
        <title>Phytophthora genome sequences uncover evolutionary origins and mechanisms of pathogenesis.</title>
        <authorList>
            <person name="Tyler B.M."/>
            <person name="Tripathy S."/>
            <person name="Zhang X."/>
            <person name="Dehal P."/>
            <person name="Jiang R.H."/>
            <person name="Aerts A."/>
            <person name="Arredondo F.D."/>
            <person name="Baxter L."/>
            <person name="Bensasson D."/>
            <person name="Beynon J.L."/>
            <person name="Chapman J."/>
            <person name="Damasceno C.M."/>
            <person name="Dorrance A.E."/>
            <person name="Dou D."/>
            <person name="Dickerman A.W."/>
            <person name="Dubchak I.L."/>
            <person name="Garbelotto M."/>
            <person name="Gijzen M."/>
            <person name="Gordon S.G."/>
            <person name="Govers F."/>
            <person name="Grunwald N.J."/>
            <person name="Huang W."/>
            <person name="Ivors K.L."/>
            <person name="Jones R.W."/>
            <person name="Kamoun S."/>
            <person name="Krampis K."/>
            <person name="Lamour K.H."/>
            <person name="Lee M.K."/>
            <person name="McDonald W.H."/>
            <person name="Medina M."/>
            <person name="Meijer H.J."/>
            <person name="Nordberg E.K."/>
            <person name="Maclean D.J."/>
            <person name="Ospina-Giraldo M.D."/>
            <person name="Morris P.F."/>
            <person name="Phuntumart V."/>
            <person name="Putnam N.H."/>
            <person name="Rash S."/>
            <person name="Rose J.K."/>
            <person name="Sakihama Y."/>
            <person name="Salamov A.A."/>
            <person name="Savidor A."/>
            <person name="Scheuring C.F."/>
            <person name="Smith B.M."/>
            <person name="Sobral B.W."/>
            <person name="Terry A."/>
            <person name="Torto-Alalibo T.A."/>
            <person name="Win J."/>
            <person name="Xu Z."/>
            <person name="Zhang H."/>
            <person name="Grigoriev I.V."/>
            <person name="Rokhsar D.S."/>
            <person name="Boore J.L."/>
        </authorList>
    </citation>
    <scope>NUCLEOTIDE SEQUENCE [LARGE SCALE GENOMIC DNA]</scope>
    <source>
        <strain evidence="13">Pr102</strain>
    </source>
</reference>
<comment type="subcellular location">
    <subcellularLocation>
        <location evidence="1">Membrane</location>
        <topology evidence="1">Single-pass type II membrane protein</topology>
    </subcellularLocation>
</comment>
<dbReference type="InterPro" id="IPR022751">
    <property type="entry name" value="Alpha_mannosyltransferase"/>
</dbReference>
<keyword evidence="4" id="KW-0808">Transferase</keyword>
<dbReference type="PANTHER" id="PTHR31392">
    <property type="entry name" value="ALPHA-1,3-MANNOSYLTRANSFERASE MNN1-RELATED"/>
    <property type="match status" value="1"/>
</dbReference>
<dbReference type="GO" id="GO:0016020">
    <property type="term" value="C:membrane"/>
    <property type="evidence" value="ECO:0007669"/>
    <property type="project" value="UniProtKB-SubCell"/>
</dbReference>
<dbReference type="Proteomes" id="UP000005238">
    <property type="component" value="Unassembled WGS sequence"/>
</dbReference>
<protein>
    <recommendedName>
        <fullName evidence="14">Nucleotide-diphospho-sugar transferase domain-containing protein</fullName>
    </recommendedName>
</protein>
<dbReference type="OMA" id="ECMTGMG"/>
<feature type="compositionally biased region" description="Basic and acidic residues" evidence="10">
    <location>
        <begin position="118"/>
        <end position="127"/>
    </location>
</feature>
<dbReference type="PANTHER" id="PTHR31392:SF1">
    <property type="entry name" value="ALPHA-1,3-MANNOSYLTRANSFERASE MNN1-RELATED"/>
    <property type="match status" value="1"/>
</dbReference>
<evidence type="ECO:0000256" key="3">
    <source>
        <dbReference type="ARBA" id="ARBA00022676"/>
    </source>
</evidence>
<evidence type="ECO:0000256" key="4">
    <source>
        <dbReference type="ARBA" id="ARBA00022679"/>
    </source>
</evidence>
<evidence type="ECO:0008006" key="14">
    <source>
        <dbReference type="Google" id="ProtNLM"/>
    </source>
</evidence>
<feature type="compositionally biased region" description="Low complexity" evidence="10">
    <location>
        <begin position="128"/>
        <end position="143"/>
    </location>
</feature>